<evidence type="ECO:0000313" key="1">
    <source>
        <dbReference type="EMBL" id="KRX05804.1"/>
    </source>
</evidence>
<dbReference type="EMBL" id="LDAU01000104">
    <property type="protein sequence ID" value="KRX05804.1"/>
    <property type="molecule type" value="Genomic_DNA"/>
</dbReference>
<accession>A0A0V0QTZ9</accession>
<keyword evidence="2" id="KW-1185">Reference proteome</keyword>
<protein>
    <submittedName>
        <fullName evidence="1">Uncharacterized protein</fullName>
    </submittedName>
</protein>
<sequence>MILKIQKILMPFKNKLPLIINKTIQNYNNQKPLIIYTPQKMKKKKMKMKIKMKKIILMNMKINKNYQKNNILNLEKIRIIRYSLVLQQYFGLIKRIIRY</sequence>
<name>A0A0V0QTZ9_PSEPJ</name>
<comment type="caution">
    <text evidence="1">The sequence shown here is derived from an EMBL/GenBank/DDBJ whole genome shotgun (WGS) entry which is preliminary data.</text>
</comment>
<organism evidence="1 2">
    <name type="scientific">Pseudocohnilembus persalinus</name>
    <name type="common">Ciliate</name>
    <dbReference type="NCBI Taxonomy" id="266149"/>
    <lineage>
        <taxon>Eukaryota</taxon>
        <taxon>Sar</taxon>
        <taxon>Alveolata</taxon>
        <taxon>Ciliophora</taxon>
        <taxon>Intramacronucleata</taxon>
        <taxon>Oligohymenophorea</taxon>
        <taxon>Scuticociliatia</taxon>
        <taxon>Philasterida</taxon>
        <taxon>Pseudocohnilembidae</taxon>
        <taxon>Pseudocohnilembus</taxon>
    </lineage>
</organism>
<gene>
    <name evidence="1" type="ORF">PPERSA_02336</name>
</gene>
<dbReference type="InParanoid" id="A0A0V0QTZ9"/>
<reference evidence="1 2" key="1">
    <citation type="journal article" date="2015" name="Sci. Rep.">
        <title>Genome of the facultative scuticociliatosis pathogen Pseudocohnilembus persalinus provides insight into its virulence through horizontal gene transfer.</title>
        <authorList>
            <person name="Xiong J."/>
            <person name="Wang G."/>
            <person name="Cheng J."/>
            <person name="Tian M."/>
            <person name="Pan X."/>
            <person name="Warren A."/>
            <person name="Jiang C."/>
            <person name="Yuan D."/>
            <person name="Miao W."/>
        </authorList>
    </citation>
    <scope>NUCLEOTIDE SEQUENCE [LARGE SCALE GENOMIC DNA]</scope>
    <source>
        <strain evidence="1">36N120E</strain>
    </source>
</reference>
<evidence type="ECO:0000313" key="2">
    <source>
        <dbReference type="Proteomes" id="UP000054937"/>
    </source>
</evidence>
<proteinExistence type="predicted"/>
<dbReference type="Proteomes" id="UP000054937">
    <property type="component" value="Unassembled WGS sequence"/>
</dbReference>
<dbReference type="AlphaFoldDB" id="A0A0V0QTZ9"/>